<evidence type="ECO:0000256" key="4">
    <source>
        <dbReference type="RuleBase" id="RU003719"/>
    </source>
</evidence>
<dbReference type="GeneID" id="92010224"/>
<dbReference type="Pfam" id="PF00389">
    <property type="entry name" value="2-Hacid_dh"/>
    <property type="match status" value="1"/>
</dbReference>
<dbReference type="InterPro" id="IPR050223">
    <property type="entry name" value="D-isomer_2-hydroxyacid_DH"/>
</dbReference>
<evidence type="ECO:0000313" key="7">
    <source>
        <dbReference type="EMBL" id="KAL0258642.1"/>
    </source>
</evidence>
<protein>
    <submittedName>
        <fullName evidence="8">Putative glycerate-and formate-dehydrogenase</fullName>
    </submittedName>
</protein>
<evidence type="ECO:0000259" key="5">
    <source>
        <dbReference type="Pfam" id="PF00389"/>
    </source>
</evidence>
<gene>
    <name evidence="7" type="ORF">SLS55_006139</name>
    <name evidence="8" type="ORF">UCDDS831_g05805</name>
</gene>
<dbReference type="InterPro" id="IPR036291">
    <property type="entry name" value="NAD(P)-bd_dom_sf"/>
</dbReference>
<evidence type="ECO:0000256" key="1">
    <source>
        <dbReference type="ARBA" id="ARBA00005854"/>
    </source>
</evidence>
<keyword evidence="3" id="KW-0520">NAD</keyword>
<evidence type="ECO:0000313" key="9">
    <source>
        <dbReference type="Proteomes" id="UP000034182"/>
    </source>
</evidence>
<dbReference type="Gene3D" id="3.40.50.720">
    <property type="entry name" value="NAD(P)-binding Rossmann-like Domain"/>
    <property type="match status" value="2"/>
</dbReference>
<dbReference type="InterPro" id="IPR029752">
    <property type="entry name" value="D-isomer_DH_CS1"/>
</dbReference>
<keyword evidence="2 4" id="KW-0560">Oxidoreductase</keyword>
<dbReference type="PROSITE" id="PS00671">
    <property type="entry name" value="D_2_HYDROXYACID_DH_3"/>
    <property type="match status" value="1"/>
</dbReference>
<keyword evidence="10" id="KW-1185">Reference proteome</keyword>
<reference evidence="8 9" key="1">
    <citation type="submission" date="2015-03" db="EMBL/GenBank/DDBJ databases">
        <authorList>
            <person name="Morales-Cruz A."/>
            <person name="Amrine K.C."/>
            <person name="Cantu D."/>
        </authorList>
    </citation>
    <scope>NUCLEOTIDE SEQUENCE [LARGE SCALE GENOMIC DNA]</scope>
    <source>
        <strain evidence="8">DS831</strain>
    </source>
</reference>
<dbReference type="PANTHER" id="PTHR10996">
    <property type="entry name" value="2-HYDROXYACID DEHYDROGENASE-RELATED"/>
    <property type="match status" value="1"/>
</dbReference>
<dbReference type="PROSITE" id="PS00065">
    <property type="entry name" value="D_2_HYDROXYACID_DH_1"/>
    <property type="match status" value="1"/>
</dbReference>
<evidence type="ECO:0000256" key="2">
    <source>
        <dbReference type="ARBA" id="ARBA00023002"/>
    </source>
</evidence>
<dbReference type="InterPro" id="IPR006139">
    <property type="entry name" value="D-isomer_2_OHA_DH_cat_dom"/>
</dbReference>
<dbReference type="GO" id="GO:0005829">
    <property type="term" value="C:cytosol"/>
    <property type="evidence" value="ECO:0007669"/>
    <property type="project" value="TreeGrafter"/>
</dbReference>
<reference evidence="8 9" key="2">
    <citation type="submission" date="2015-05" db="EMBL/GenBank/DDBJ databases">
        <title>Distinctive expansion of gene families associated with plant cell wall degradation and secondary metabolism in the genomes of grapevine trunk pathogens.</title>
        <authorList>
            <person name="Lawrence D.P."/>
            <person name="Travadon R."/>
            <person name="Rolshausen P.E."/>
            <person name="Baumgartner K."/>
        </authorList>
    </citation>
    <scope>NUCLEOTIDE SEQUENCE [LARGE SCALE GENOMIC DNA]</scope>
    <source>
        <strain evidence="8">DS831</strain>
    </source>
</reference>
<accession>A0A0G2E6Q3</accession>
<proteinExistence type="inferred from homology"/>
<reference evidence="7 10" key="3">
    <citation type="submission" date="2024-02" db="EMBL/GenBank/DDBJ databases">
        <title>De novo assembly and annotation of 12 fungi associated with fruit tree decline syndrome in Ontario, Canada.</title>
        <authorList>
            <person name="Sulman M."/>
            <person name="Ellouze W."/>
            <person name="Ilyukhin E."/>
        </authorList>
    </citation>
    <scope>NUCLEOTIDE SEQUENCE [LARGE SCALE GENOMIC DNA]</scope>
    <source>
        <strain evidence="7 10">FDS-637</strain>
    </source>
</reference>
<comment type="caution">
    <text evidence="8">The sequence shown here is derived from an EMBL/GenBank/DDBJ whole genome shotgun (WGS) entry which is preliminary data.</text>
</comment>
<feature type="domain" description="D-isomer specific 2-hydroxyacid dehydrogenase catalytic" evidence="5">
    <location>
        <begin position="30"/>
        <end position="336"/>
    </location>
</feature>
<evidence type="ECO:0000259" key="6">
    <source>
        <dbReference type="Pfam" id="PF02826"/>
    </source>
</evidence>
<dbReference type="Proteomes" id="UP001430584">
    <property type="component" value="Unassembled WGS sequence"/>
</dbReference>
<dbReference type="RefSeq" id="XP_066631671.1">
    <property type="nucleotide sequence ID" value="XM_066777576.1"/>
</dbReference>
<dbReference type="InterPro" id="IPR006140">
    <property type="entry name" value="D-isomer_DH_NAD-bd"/>
</dbReference>
<dbReference type="PROSITE" id="PS00670">
    <property type="entry name" value="D_2_HYDROXYACID_DH_2"/>
    <property type="match status" value="1"/>
</dbReference>
<organism evidence="8 9">
    <name type="scientific">Diplodia seriata</name>
    <dbReference type="NCBI Taxonomy" id="420778"/>
    <lineage>
        <taxon>Eukaryota</taxon>
        <taxon>Fungi</taxon>
        <taxon>Dikarya</taxon>
        <taxon>Ascomycota</taxon>
        <taxon>Pezizomycotina</taxon>
        <taxon>Dothideomycetes</taxon>
        <taxon>Dothideomycetes incertae sedis</taxon>
        <taxon>Botryosphaeriales</taxon>
        <taxon>Botryosphaeriaceae</taxon>
        <taxon>Diplodia</taxon>
    </lineage>
</organism>
<dbReference type="EMBL" id="JAJVCZ030000006">
    <property type="protein sequence ID" value="KAL0258642.1"/>
    <property type="molecule type" value="Genomic_DNA"/>
</dbReference>
<dbReference type="GO" id="GO:0030267">
    <property type="term" value="F:glyoxylate reductase (NADPH) activity"/>
    <property type="evidence" value="ECO:0007669"/>
    <property type="project" value="TreeGrafter"/>
</dbReference>
<name>A0A0G2E6Q3_9PEZI</name>
<dbReference type="GO" id="GO:0016618">
    <property type="term" value="F:hydroxypyruvate reductase [NAD(P)H] activity"/>
    <property type="evidence" value="ECO:0007669"/>
    <property type="project" value="TreeGrafter"/>
</dbReference>
<sequence length="350" mass="38502">MPSYDSHAPRPRVLFLGKPKFSGGGIEENQKYFNIEILDASTREELLAKIPHAIASHGPYQAVVCRLGTQPFEPFDAELLSPFLPQLKVVVSAQMGHNDFDVDWMTAQGIWFCNTRHATGEATADMALFLILAVLRDTSRAEKNFREGRWRQGLQLTRDPAGLTLGIVGMGNIGRCLARRASAFNMRIKYHSRNRIPADSVPPGASYCATLEELLRTSDIVSLHCPLTPGTTHLMGGAEFAMMKDKSYLVNTSRGPIVEDGALIDALESGKVARAGLDVFGGEPTGIDPYFMQSDKVVVQPHMGGLTEGSFARAEAECFANIRSYFDRGRPLAPVNEVRVRKDSFEPESE</sequence>
<dbReference type="CDD" id="cd12168">
    <property type="entry name" value="Mand_dh_like"/>
    <property type="match status" value="1"/>
</dbReference>
<dbReference type="Pfam" id="PF02826">
    <property type="entry name" value="2-Hacid_dh_C"/>
    <property type="match status" value="1"/>
</dbReference>
<dbReference type="Proteomes" id="UP000034182">
    <property type="component" value="Unassembled WGS sequence"/>
</dbReference>
<dbReference type="FunFam" id="3.40.50.720:FF:000203">
    <property type="entry name" value="D-3-phosphoglycerate dehydrogenase (SerA)"/>
    <property type="match status" value="1"/>
</dbReference>
<dbReference type="AlphaFoldDB" id="A0A0G2E6Q3"/>
<dbReference type="InterPro" id="IPR029753">
    <property type="entry name" value="D-isomer_DH_CS"/>
</dbReference>
<dbReference type="EMBL" id="LAQI01000122">
    <property type="protein sequence ID" value="KKY18712.1"/>
    <property type="molecule type" value="Genomic_DNA"/>
</dbReference>
<evidence type="ECO:0000313" key="8">
    <source>
        <dbReference type="EMBL" id="KKY18712.1"/>
    </source>
</evidence>
<evidence type="ECO:0000256" key="3">
    <source>
        <dbReference type="ARBA" id="ARBA00023027"/>
    </source>
</evidence>
<evidence type="ECO:0000313" key="10">
    <source>
        <dbReference type="Proteomes" id="UP001430584"/>
    </source>
</evidence>
<dbReference type="GO" id="GO:0051287">
    <property type="term" value="F:NAD binding"/>
    <property type="evidence" value="ECO:0007669"/>
    <property type="project" value="InterPro"/>
</dbReference>
<dbReference type="SUPFAM" id="SSF52283">
    <property type="entry name" value="Formate/glycerate dehydrogenase catalytic domain-like"/>
    <property type="match status" value="1"/>
</dbReference>
<dbReference type="SUPFAM" id="SSF51735">
    <property type="entry name" value="NAD(P)-binding Rossmann-fold domains"/>
    <property type="match status" value="1"/>
</dbReference>
<feature type="domain" description="D-isomer specific 2-hydroxyacid dehydrogenase NAD-binding" evidence="6">
    <location>
        <begin position="129"/>
        <end position="304"/>
    </location>
</feature>
<dbReference type="PANTHER" id="PTHR10996:SF269">
    <property type="entry name" value="HYPOTHETICAL D-ISOMER SPECIFIC 2-HYDROXYACID DEHYDROGENASE (EUROFUNG)"/>
    <property type="match status" value="1"/>
</dbReference>
<comment type="similarity">
    <text evidence="1 4">Belongs to the D-isomer specific 2-hydroxyacid dehydrogenase family.</text>
</comment>